<keyword evidence="5" id="KW-1133">Transmembrane helix</keyword>
<evidence type="ECO:0000256" key="3">
    <source>
        <dbReference type="ARBA" id="ARBA00022475"/>
    </source>
</evidence>
<evidence type="ECO:0000256" key="4">
    <source>
        <dbReference type="ARBA" id="ARBA00022692"/>
    </source>
</evidence>
<gene>
    <name evidence="9" type="ORF">CBW46_003185</name>
</gene>
<reference evidence="9" key="1">
    <citation type="submission" date="2018-06" db="EMBL/GenBank/DDBJ databases">
        <title>Paenibacillus xerothermodurans sp. nov. an extremely dry heat resistant spore forming bacterium isolated from the soil of Cape Canaveral, Florida.</title>
        <authorList>
            <person name="Seuylemezian A."/>
            <person name="Kaur N."/>
            <person name="Patil P."/>
            <person name="Patil P."/>
            <person name="Mayilraj S."/>
            <person name="Vaishampayan P."/>
        </authorList>
    </citation>
    <scope>NUCLEOTIDE SEQUENCE [LARGE SCALE GENOMIC DNA]</scope>
    <source>
        <strain evidence="9">ATCC 27380</strain>
    </source>
</reference>
<comment type="similarity">
    <text evidence="2">Belongs to the UPF0702 family.</text>
</comment>
<organism evidence="9 10">
    <name type="scientific">Paenibacillus xerothermodurans</name>
    <dbReference type="NCBI Taxonomy" id="1977292"/>
    <lineage>
        <taxon>Bacteria</taxon>
        <taxon>Bacillati</taxon>
        <taxon>Bacillota</taxon>
        <taxon>Bacilli</taxon>
        <taxon>Bacillales</taxon>
        <taxon>Paenibacillaceae</taxon>
        <taxon>Paenibacillus</taxon>
    </lineage>
</organism>
<dbReference type="InterPro" id="IPR023090">
    <property type="entry name" value="UPF0702_alpha/beta_dom_sf"/>
</dbReference>
<evidence type="ECO:0000256" key="5">
    <source>
        <dbReference type="ARBA" id="ARBA00022989"/>
    </source>
</evidence>
<dbReference type="RefSeq" id="WP_089198548.1">
    <property type="nucleotide sequence ID" value="NZ_NHRJ02000001.1"/>
</dbReference>
<evidence type="ECO:0000259" key="7">
    <source>
        <dbReference type="Pfam" id="PF04239"/>
    </source>
</evidence>
<evidence type="ECO:0000313" key="10">
    <source>
        <dbReference type="Proteomes" id="UP000214746"/>
    </source>
</evidence>
<dbReference type="Pfam" id="PF04239">
    <property type="entry name" value="DUF421"/>
    <property type="match status" value="1"/>
</dbReference>
<keyword evidence="6" id="KW-0472">Membrane</keyword>
<name>A0A2W1NGH0_PAEXE</name>
<dbReference type="EMBL" id="NHRJ02000001">
    <property type="protein sequence ID" value="PZE22780.1"/>
    <property type="molecule type" value="Genomic_DNA"/>
</dbReference>
<dbReference type="Gene3D" id="3.30.240.20">
    <property type="entry name" value="bsu07140 like domains"/>
    <property type="match status" value="2"/>
</dbReference>
<protein>
    <submittedName>
        <fullName evidence="9">DUF421 domain-containing protein</fullName>
    </submittedName>
</protein>
<dbReference type="PANTHER" id="PTHR34582">
    <property type="entry name" value="UPF0702 TRANSMEMBRANE PROTEIN YCAP"/>
    <property type="match status" value="1"/>
</dbReference>
<keyword evidence="10" id="KW-1185">Reference proteome</keyword>
<evidence type="ECO:0000256" key="1">
    <source>
        <dbReference type="ARBA" id="ARBA00004651"/>
    </source>
</evidence>
<dbReference type="AlphaFoldDB" id="A0A2W1NGH0"/>
<keyword evidence="4" id="KW-0812">Transmembrane</keyword>
<dbReference type="Proteomes" id="UP000214746">
    <property type="component" value="Unassembled WGS sequence"/>
</dbReference>
<dbReference type="OrthoDB" id="9778331at2"/>
<comment type="subcellular location">
    <subcellularLocation>
        <location evidence="1">Cell membrane</location>
        <topology evidence="1">Multi-pass membrane protein</topology>
    </subcellularLocation>
</comment>
<evidence type="ECO:0000256" key="6">
    <source>
        <dbReference type="ARBA" id="ARBA00023136"/>
    </source>
</evidence>
<dbReference type="PANTHER" id="PTHR34582:SF5">
    <property type="entry name" value="UPF0702 TRANSMEMBRANE PROTEIN YETF"/>
    <property type="match status" value="1"/>
</dbReference>
<evidence type="ECO:0000259" key="8">
    <source>
        <dbReference type="Pfam" id="PF20730"/>
    </source>
</evidence>
<evidence type="ECO:0000256" key="2">
    <source>
        <dbReference type="ARBA" id="ARBA00006448"/>
    </source>
</evidence>
<keyword evidence="3" id="KW-1003">Cell membrane</keyword>
<accession>A0A2W1NGH0</accession>
<comment type="caution">
    <text evidence="9">The sequence shown here is derived from an EMBL/GenBank/DDBJ whole genome shotgun (WGS) entry which is preliminary data.</text>
</comment>
<proteinExistence type="inferred from homology"/>
<evidence type="ECO:0000313" key="9">
    <source>
        <dbReference type="EMBL" id="PZE22780.1"/>
    </source>
</evidence>
<dbReference type="Pfam" id="PF20730">
    <property type="entry name" value="YetF_N"/>
    <property type="match status" value="1"/>
</dbReference>
<dbReference type="InterPro" id="IPR048454">
    <property type="entry name" value="YetF_N"/>
</dbReference>
<dbReference type="GO" id="GO:0005886">
    <property type="term" value="C:plasma membrane"/>
    <property type="evidence" value="ECO:0007669"/>
    <property type="project" value="UniProtKB-SubCell"/>
</dbReference>
<dbReference type="InterPro" id="IPR007353">
    <property type="entry name" value="DUF421"/>
</dbReference>
<feature type="domain" description="YetF-like N-terminal transmembrane" evidence="8">
    <location>
        <begin position="3"/>
        <end position="77"/>
    </location>
</feature>
<feature type="domain" description="YetF C-terminal" evidence="7">
    <location>
        <begin position="85"/>
        <end position="214"/>
    </location>
</feature>
<sequence length="227" mass="25771">MDYYYITVKLVTAMLGLWLITRVLGKKEISQLTAFDFVSSLMLSEIVGETLYDKEVSLTQLLYALIVWAGLSLLLEKLVQLIPGLSKFLNGSADLIIVNGNIDVKAMKRNHLDFEQLHTLLREQNIFSVREVAFAVFETNGNISVKKKSSDESVTRRDLALAAEPDELPVVLIENGRLIHQRLTDIGRSEDWLLSELREAGARSSEEVVYAEWTDSKGLFMQLRHER</sequence>